<dbReference type="AlphaFoldDB" id="A0A1L9C5U9"/>
<comment type="similarity">
    <text evidence="1">Belongs to the serpin family.</text>
</comment>
<dbReference type="PROSITE" id="PS51257">
    <property type="entry name" value="PROKAR_LIPOPROTEIN"/>
    <property type="match status" value="1"/>
</dbReference>
<feature type="domain" description="Serpin" evidence="2">
    <location>
        <begin position="53"/>
        <end position="420"/>
    </location>
</feature>
<evidence type="ECO:0000313" key="4">
    <source>
        <dbReference type="EMBL" id="RNI13334.1"/>
    </source>
</evidence>
<dbReference type="SUPFAM" id="SSF56574">
    <property type="entry name" value="Serpins"/>
    <property type="match status" value="1"/>
</dbReference>
<evidence type="ECO:0000313" key="3">
    <source>
        <dbReference type="EMBL" id="OJH49851.1"/>
    </source>
</evidence>
<dbReference type="Gene3D" id="2.30.39.10">
    <property type="entry name" value="Alpha-1-antitrypsin, domain 1"/>
    <property type="match status" value="1"/>
</dbReference>
<organism evidence="3 5">
    <name type="scientific">Methanohalophilus portucalensis FDF-1</name>
    <dbReference type="NCBI Taxonomy" id="523843"/>
    <lineage>
        <taxon>Archaea</taxon>
        <taxon>Methanobacteriati</taxon>
        <taxon>Methanobacteriota</taxon>
        <taxon>Stenosarchaea group</taxon>
        <taxon>Methanomicrobia</taxon>
        <taxon>Methanosarcinales</taxon>
        <taxon>Methanosarcinaceae</taxon>
        <taxon>Methanohalophilus</taxon>
    </lineage>
</organism>
<protein>
    <submittedName>
        <fullName evidence="3">Proteinase inhibitor I4, serpin</fullName>
    </submittedName>
    <submittedName>
        <fullName evidence="4">Serpin family protein</fullName>
    </submittedName>
</protein>
<reference evidence="3 5" key="1">
    <citation type="submission" date="2014-12" db="EMBL/GenBank/DDBJ databases">
        <title>The genome sequence of Methanohalophilus portucalensis strain FDF1.</title>
        <authorList>
            <person name="Lai M.-C."/>
            <person name="Lai S.-J."/>
        </authorList>
    </citation>
    <scope>NUCLEOTIDE SEQUENCE [LARGE SCALE GENOMIC DNA]</scope>
    <source>
        <strain evidence="3 5">FDF-1</strain>
    </source>
</reference>
<evidence type="ECO:0000256" key="1">
    <source>
        <dbReference type="RuleBase" id="RU000411"/>
    </source>
</evidence>
<dbReference type="GO" id="GO:0004867">
    <property type="term" value="F:serine-type endopeptidase inhibitor activity"/>
    <property type="evidence" value="ECO:0007669"/>
    <property type="project" value="InterPro"/>
</dbReference>
<comment type="caution">
    <text evidence="3">The sequence shown here is derived from an EMBL/GenBank/DDBJ whole genome shotgun (WGS) entry which is preliminary data.</text>
</comment>
<dbReference type="STRING" id="523843.SAMN06264941_0705"/>
<dbReference type="InterPro" id="IPR023796">
    <property type="entry name" value="Serpin_dom"/>
</dbReference>
<dbReference type="PANTHER" id="PTHR11461">
    <property type="entry name" value="SERINE PROTEASE INHIBITOR, SERPIN"/>
    <property type="match status" value="1"/>
</dbReference>
<dbReference type="InterPro" id="IPR042185">
    <property type="entry name" value="Serpin_sf_2"/>
</dbReference>
<name>A0A1L9C5U9_9EURY</name>
<dbReference type="Gene3D" id="3.30.497.10">
    <property type="entry name" value="Antithrombin, subunit I, domain 2"/>
    <property type="match status" value="1"/>
</dbReference>
<dbReference type="GO" id="GO:0005615">
    <property type="term" value="C:extracellular space"/>
    <property type="evidence" value="ECO:0007669"/>
    <property type="project" value="InterPro"/>
</dbReference>
<dbReference type="SMART" id="SM00093">
    <property type="entry name" value="SERPIN"/>
    <property type="match status" value="1"/>
</dbReference>
<dbReference type="OrthoDB" id="371710at2157"/>
<dbReference type="InterPro" id="IPR042178">
    <property type="entry name" value="Serpin_sf_1"/>
</dbReference>
<dbReference type="EMBL" id="RJJH01000001">
    <property type="protein sequence ID" value="RNI13334.1"/>
    <property type="molecule type" value="Genomic_DNA"/>
</dbReference>
<dbReference type="CDD" id="cd19591">
    <property type="entry name" value="serpin_like"/>
    <property type="match status" value="1"/>
</dbReference>
<dbReference type="PROSITE" id="PS00284">
    <property type="entry name" value="SERPIN"/>
    <property type="match status" value="1"/>
</dbReference>
<dbReference type="Proteomes" id="UP000278252">
    <property type="component" value="Unassembled WGS sequence"/>
</dbReference>
<dbReference type="InterPro" id="IPR036186">
    <property type="entry name" value="Serpin_sf"/>
</dbReference>
<dbReference type="Pfam" id="PF00079">
    <property type="entry name" value="Serpin"/>
    <property type="match status" value="1"/>
</dbReference>
<evidence type="ECO:0000313" key="5">
    <source>
        <dbReference type="Proteomes" id="UP000185713"/>
    </source>
</evidence>
<dbReference type="PANTHER" id="PTHR11461:SF211">
    <property type="entry name" value="GH10112P-RELATED"/>
    <property type="match status" value="1"/>
</dbReference>
<gene>
    <name evidence="4" type="ORF">EFE41_01770</name>
    <name evidence="3" type="ORF">MPF_0639</name>
</gene>
<dbReference type="EMBL" id="JWTK01000002">
    <property type="protein sequence ID" value="OJH49851.1"/>
    <property type="molecule type" value="Genomic_DNA"/>
</dbReference>
<dbReference type="Proteomes" id="UP000185713">
    <property type="component" value="Unassembled WGS sequence"/>
</dbReference>
<proteinExistence type="inferred from homology"/>
<evidence type="ECO:0000259" key="2">
    <source>
        <dbReference type="SMART" id="SM00093"/>
    </source>
</evidence>
<reference evidence="4 6" key="2">
    <citation type="submission" date="2018-10" db="EMBL/GenBank/DDBJ databases">
        <title>Cultivation of a novel Methanohalophilus strain from Kebrit Deep of the Red Sea and a genomic comparison of members of the genus Methanohalophilus.</title>
        <authorList>
            <person name="Guan Y."/>
            <person name="Ngugi D.K."/>
            <person name="Stingl U."/>
        </authorList>
    </citation>
    <scope>NUCLEOTIDE SEQUENCE [LARGE SCALE GENOMIC DNA]</scope>
    <source>
        <strain evidence="4 6">DSM 7471</strain>
    </source>
</reference>
<dbReference type="InterPro" id="IPR000215">
    <property type="entry name" value="Serpin_fam"/>
</dbReference>
<dbReference type="InterPro" id="IPR023795">
    <property type="entry name" value="Serpin_CS"/>
</dbReference>
<evidence type="ECO:0000313" key="6">
    <source>
        <dbReference type="Proteomes" id="UP000278252"/>
    </source>
</evidence>
<accession>A0A1L9C5U9</accession>
<sequence length="426" mass="48724">MKKLKITILVSLCMISSIFLGCVEDSTVNTKTTINTDSVNGYDISTANNAFAFDMYSLIKNGDENIFFSPYSIFTTMAICYDGAEGSTKEQLSDACYYPLNKSVLEESSKEMVDTINSNSDYYSLETANALWVRNDYPLNKKFVNNSETYYGGKITNVDFRNEPEESQEIINEWIATKTNGKIRDLISDDMINPEWTDMIITNTLYFKGNWLIEFDVDDTQKEPFYNSSSSEEGTLVDMMYVWKYFSYGENKDAKVVELPYKGRDLSMYIVLPEKNNIEDFENKFTLSDYNELKSTMEPGQDVRIWLPKYTFETKTKLSDPLIEMGVVDAFDVENADFSGIFDSQKMPRGYSLKIDDVVHQTFIEVNETGTEAAAATAEDMAYSKPPGEVFDFKADHPFMFFIEDKRTGCILFMGKIEKPEYGEMS</sequence>